<proteinExistence type="predicted"/>
<dbReference type="EMBL" id="KE145373">
    <property type="protein sequence ID" value="EPE24544.1"/>
    <property type="molecule type" value="Genomic_DNA"/>
</dbReference>
<dbReference type="HOGENOM" id="CLU_625623_0_0_1"/>
<gene>
    <name evidence="1" type="ORF">GLAREA_08396</name>
</gene>
<dbReference type="Proteomes" id="UP000016922">
    <property type="component" value="Unassembled WGS sequence"/>
</dbReference>
<dbReference type="AlphaFoldDB" id="S3CGX5"/>
<sequence length="438" mass="50895">MSIAEQWFREVLDAMFWTQSHLAKLPEELIRYILLNLDSISSLQRLCTVYPTLTSSCVSTFDKTISGILRKTMDEELQCYLYAIIAARERGRMNGTQMRLFLQDHVENADLSKPPADVSRSSETIEYMAWILESVDNFVEYCPMIWSKACGTTDAIQLFDDNACPPDILPLSMWKDKYRLRRALLRFQLFSELFHTPGNTSDFPNMTLIPHWEDNLDAQEHFWKRYEWWEVEECKCIYTLLSTAVVYSKHLSWECKLPKRVPKTFQMRGLPQLSLFLCPDRGWELTSFGSNYIVVFSLLSSRGFSQIDRGDHGFFSTANIWQSMTEPIATAHRRTTAATRRWAPSPFPGVTLKQLCMSSWLTNAVPIECRKLVTLAARRKCLRLVGWVFWDKGDLAKWSYWGCELEDFRDQSQDDGWFCSKHNRPTAPLAMVEPENGQ</sequence>
<evidence type="ECO:0000313" key="2">
    <source>
        <dbReference type="Proteomes" id="UP000016922"/>
    </source>
</evidence>
<protein>
    <recommendedName>
        <fullName evidence="3">F-box domain-containing protein</fullName>
    </recommendedName>
</protein>
<organism evidence="1 2">
    <name type="scientific">Glarea lozoyensis (strain ATCC 20868 / MF5171)</name>
    <dbReference type="NCBI Taxonomy" id="1116229"/>
    <lineage>
        <taxon>Eukaryota</taxon>
        <taxon>Fungi</taxon>
        <taxon>Dikarya</taxon>
        <taxon>Ascomycota</taxon>
        <taxon>Pezizomycotina</taxon>
        <taxon>Leotiomycetes</taxon>
        <taxon>Helotiales</taxon>
        <taxon>Helotiaceae</taxon>
        <taxon>Glarea</taxon>
    </lineage>
</organism>
<keyword evidence="2" id="KW-1185">Reference proteome</keyword>
<evidence type="ECO:0000313" key="1">
    <source>
        <dbReference type="EMBL" id="EPE24544.1"/>
    </source>
</evidence>
<dbReference type="GeneID" id="19467445"/>
<evidence type="ECO:0008006" key="3">
    <source>
        <dbReference type="Google" id="ProtNLM"/>
    </source>
</evidence>
<reference evidence="1 2" key="1">
    <citation type="journal article" date="2013" name="BMC Genomics">
        <title>Genomics-driven discovery of the pneumocandin biosynthetic gene cluster in the fungus Glarea lozoyensis.</title>
        <authorList>
            <person name="Chen L."/>
            <person name="Yue Q."/>
            <person name="Zhang X."/>
            <person name="Xiang M."/>
            <person name="Wang C."/>
            <person name="Li S."/>
            <person name="Che Y."/>
            <person name="Ortiz-Lopez F.J."/>
            <person name="Bills G.F."/>
            <person name="Liu X."/>
            <person name="An Z."/>
        </authorList>
    </citation>
    <scope>NUCLEOTIDE SEQUENCE [LARGE SCALE GENOMIC DNA]</scope>
    <source>
        <strain evidence="2">ATCC 20868 / MF5171</strain>
    </source>
</reference>
<accession>S3CGX5</accession>
<name>S3CGX5_GLAL2</name>
<dbReference type="RefSeq" id="XP_008088632.1">
    <property type="nucleotide sequence ID" value="XM_008090441.1"/>
</dbReference>
<dbReference type="KEGG" id="glz:GLAREA_08396"/>
<dbReference type="OrthoDB" id="3555185at2759"/>